<keyword evidence="3" id="KW-1185">Reference proteome</keyword>
<proteinExistence type="predicted"/>
<dbReference type="Proteomes" id="UP000324222">
    <property type="component" value="Unassembled WGS sequence"/>
</dbReference>
<evidence type="ECO:0000313" key="2">
    <source>
        <dbReference type="EMBL" id="MPC83261.1"/>
    </source>
</evidence>
<comment type="caution">
    <text evidence="2">The sequence shown here is derived from an EMBL/GenBank/DDBJ whole genome shotgun (WGS) entry which is preliminary data.</text>
</comment>
<sequence length="62" mass="6743">MATWQRHRKGRGGGSVMVAWWHSVLPVRMEVHDGSGEVPSATKRTLGLRQRPRPGVATAPAA</sequence>
<protein>
    <submittedName>
        <fullName evidence="2">Uncharacterized protein</fullName>
    </submittedName>
</protein>
<evidence type="ECO:0000313" key="3">
    <source>
        <dbReference type="Proteomes" id="UP000324222"/>
    </source>
</evidence>
<evidence type="ECO:0000256" key="1">
    <source>
        <dbReference type="SAM" id="MobiDB-lite"/>
    </source>
</evidence>
<reference evidence="2 3" key="1">
    <citation type="submission" date="2019-05" db="EMBL/GenBank/DDBJ databases">
        <title>Another draft genome of Portunus trituberculatus and its Hox gene families provides insights of decapod evolution.</title>
        <authorList>
            <person name="Jeong J.-H."/>
            <person name="Song I."/>
            <person name="Kim S."/>
            <person name="Choi T."/>
            <person name="Kim D."/>
            <person name="Ryu S."/>
            <person name="Kim W."/>
        </authorList>
    </citation>
    <scope>NUCLEOTIDE SEQUENCE [LARGE SCALE GENOMIC DNA]</scope>
    <source>
        <tissue evidence="2">Muscle</tissue>
    </source>
</reference>
<feature type="region of interest" description="Disordered" evidence="1">
    <location>
        <begin position="33"/>
        <end position="62"/>
    </location>
</feature>
<organism evidence="2 3">
    <name type="scientific">Portunus trituberculatus</name>
    <name type="common">Swimming crab</name>
    <name type="synonym">Neptunus trituberculatus</name>
    <dbReference type="NCBI Taxonomy" id="210409"/>
    <lineage>
        <taxon>Eukaryota</taxon>
        <taxon>Metazoa</taxon>
        <taxon>Ecdysozoa</taxon>
        <taxon>Arthropoda</taxon>
        <taxon>Crustacea</taxon>
        <taxon>Multicrustacea</taxon>
        <taxon>Malacostraca</taxon>
        <taxon>Eumalacostraca</taxon>
        <taxon>Eucarida</taxon>
        <taxon>Decapoda</taxon>
        <taxon>Pleocyemata</taxon>
        <taxon>Brachyura</taxon>
        <taxon>Eubrachyura</taxon>
        <taxon>Portunoidea</taxon>
        <taxon>Portunidae</taxon>
        <taxon>Portuninae</taxon>
        <taxon>Portunus</taxon>
    </lineage>
</organism>
<dbReference type="EMBL" id="VSRR010062010">
    <property type="protein sequence ID" value="MPC83261.1"/>
    <property type="molecule type" value="Genomic_DNA"/>
</dbReference>
<accession>A0A5B7ICR8</accession>
<name>A0A5B7ICR8_PORTR</name>
<gene>
    <name evidence="2" type="ORF">E2C01_077966</name>
</gene>
<dbReference type="AlphaFoldDB" id="A0A5B7ICR8"/>